<evidence type="ECO:0008006" key="3">
    <source>
        <dbReference type="Google" id="ProtNLM"/>
    </source>
</evidence>
<dbReference type="PANTHER" id="PTHR37750">
    <property type="entry name" value="COX19-LIKE CHCH FAMILY PROTEIN"/>
    <property type="match status" value="1"/>
</dbReference>
<comment type="caution">
    <text evidence="1">The sequence shown here is derived from an EMBL/GenBank/DDBJ whole genome shotgun (WGS) entry which is preliminary data.</text>
</comment>
<dbReference type="PROSITE" id="PS51808">
    <property type="entry name" value="CHCH"/>
    <property type="match status" value="1"/>
</dbReference>
<sequence length="82" mass="9106">MDQSGVSQSKSQSEPVCGKEALDLLNCVTQSPYDQDKCLRLLQSLRDCVLTKKVKKFSLADQEQQEANTTVCLVGRCNYAYG</sequence>
<evidence type="ECO:0000313" key="2">
    <source>
        <dbReference type="Proteomes" id="UP000737018"/>
    </source>
</evidence>
<dbReference type="OrthoDB" id="13601at2759"/>
<organism evidence="1 2">
    <name type="scientific">Castanea mollissima</name>
    <name type="common">Chinese chestnut</name>
    <dbReference type="NCBI Taxonomy" id="60419"/>
    <lineage>
        <taxon>Eukaryota</taxon>
        <taxon>Viridiplantae</taxon>
        <taxon>Streptophyta</taxon>
        <taxon>Embryophyta</taxon>
        <taxon>Tracheophyta</taxon>
        <taxon>Spermatophyta</taxon>
        <taxon>Magnoliopsida</taxon>
        <taxon>eudicotyledons</taxon>
        <taxon>Gunneridae</taxon>
        <taxon>Pentapetalae</taxon>
        <taxon>rosids</taxon>
        <taxon>fabids</taxon>
        <taxon>Fagales</taxon>
        <taxon>Fagaceae</taxon>
        <taxon>Castanea</taxon>
    </lineage>
</organism>
<dbReference type="AlphaFoldDB" id="A0A8J4VIN6"/>
<dbReference type="Proteomes" id="UP000737018">
    <property type="component" value="Unassembled WGS sequence"/>
</dbReference>
<keyword evidence="2" id="KW-1185">Reference proteome</keyword>
<accession>A0A8J4VIN6</accession>
<dbReference type="EMBL" id="JRKL02002762">
    <property type="protein sequence ID" value="KAF3957670.1"/>
    <property type="molecule type" value="Genomic_DNA"/>
</dbReference>
<dbReference type="Gene3D" id="1.10.287.1130">
    <property type="entry name" value="CytochromE C oxidase copper chaperone"/>
    <property type="match status" value="1"/>
</dbReference>
<dbReference type="InterPro" id="IPR009069">
    <property type="entry name" value="Cys_alpha_HP_mot_SF"/>
</dbReference>
<dbReference type="SUPFAM" id="SSF47072">
    <property type="entry name" value="Cysteine alpha-hairpin motif"/>
    <property type="match status" value="1"/>
</dbReference>
<proteinExistence type="predicted"/>
<name>A0A8J4VIN6_9ROSI</name>
<protein>
    <recommendedName>
        <fullName evidence="3">Cox19-like CHCH family protein</fullName>
    </recommendedName>
</protein>
<reference evidence="1" key="1">
    <citation type="submission" date="2020-03" db="EMBL/GenBank/DDBJ databases">
        <title>Castanea mollissima Vanexum genome sequencing.</title>
        <authorList>
            <person name="Staton M."/>
        </authorList>
    </citation>
    <scope>NUCLEOTIDE SEQUENCE</scope>
    <source>
        <tissue evidence="1">Leaf</tissue>
    </source>
</reference>
<dbReference type="PANTHER" id="PTHR37750:SF1">
    <property type="entry name" value="COX19-LIKE CHCH FAMILY PROTEIN"/>
    <property type="match status" value="1"/>
</dbReference>
<evidence type="ECO:0000313" key="1">
    <source>
        <dbReference type="EMBL" id="KAF3957670.1"/>
    </source>
</evidence>
<gene>
    <name evidence="1" type="ORF">CMV_017341</name>
</gene>